<dbReference type="AlphaFoldDB" id="A0A2H6MVR6"/>
<protein>
    <submittedName>
        <fullName evidence="1">Uncharacterized protein</fullName>
    </submittedName>
</protein>
<dbReference type="EMBL" id="IACI01004711">
    <property type="protein sequence ID" value="LAA18460.1"/>
    <property type="molecule type" value="Transcribed_RNA"/>
</dbReference>
<accession>A0A2H6MVR6</accession>
<reference evidence="1" key="2">
    <citation type="submission" date="2017-12" db="EMBL/GenBank/DDBJ databases">
        <title>Coralsnake Venomics: Analyses of Venom Gland Transcriptomes and Proteomes of Six Brazilian Taxa.</title>
        <authorList>
            <person name="Aird S.D."/>
            <person name="Jorge da Silva N."/>
            <person name="Qiu L."/>
            <person name="Villar-Briones A."/>
            <person name="Aparecida-Saddi V."/>
            <person name="Campos-Telles M.P."/>
            <person name="Grau M."/>
            <person name="Mikheyev A.S."/>
        </authorList>
    </citation>
    <scope>NUCLEOTIDE SEQUENCE</scope>
    <source>
        <tissue evidence="1">Venom_gland</tissue>
    </source>
</reference>
<reference evidence="1" key="1">
    <citation type="submission" date="2017-07" db="EMBL/GenBank/DDBJ databases">
        <authorList>
            <person name="Mikheyev A."/>
            <person name="Grau M."/>
        </authorList>
    </citation>
    <scope>NUCLEOTIDE SEQUENCE</scope>
    <source>
        <tissue evidence="1">Venom_gland</tissue>
    </source>
</reference>
<name>A0A2H6MVR6_9SAUR</name>
<evidence type="ECO:0000313" key="1">
    <source>
        <dbReference type="EMBL" id="LAA18460.1"/>
    </source>
</evidence>
<sequence>MPLCKHHMETLSGSRKRNESGKVALFHFSDSIYSIYQIIRKLEVEELKFEAKIEGRTSTVLNMLMAQLFSQKPLIKRMKEENKKCGLFLNNQETKLMTTERNRNI</sequence>
<organism evidence="1">
    <name type="scientific">Micrurus carvalhoi</name>
    <dbReference type="NCBI Taxonomy" id="3147026"/>
    <lineage>
        <taxon>Eukaryota</taxon>
        <taxon>Metazoa</taxon>
        <taxon>Chordata</taxon>
        <taxon>Craniata</taxon>
        <taxon>Vertebrata</taxon>
        <taxon>Euteleostomi</taxon>
        <taxon>Lepidosauria</taxon>
        <taxon>Squamata</taxon>
        <taxon>Bifurcata</taxon>
        <taxon>Unidentata</taxon>
        <taxon>Episquamata</taxon>
        <taxon>Toxicofera</taxon>
        <taxon>Serpentes</taxon>
        <taxon>Colubroidea</taxon>
        <taxon>Elapidae</taxon>
        <taxon>Elapinae</taxon>
        <taxon>Micrurus</taxon>
    </lineage>
</organism>
<proteinExistence type="predicted"/>